<keyword evidence="7" id="KW-1185">Reference proteome</keyword>
<gene>
    <name evidence="6" type="ORF">pdam_00019758</name>
</gene>
<organism evidence="6 7">
    <name type="scientific">Pocillopora damicornis</name>
    <name type="common">Cauliflower coral</name>
    <name type="synonym">Millepora damicornis</name>
    <dbReference type="NCBI Taxonomy" id="46731"/>
    <lineage>
        <taxon>Eukaryota</taxon>
        <taxon>Metazoa</taxon>
        <taxon>Cnidaria</taxon>
        <taxon>Anthozoa</taxon>
        <taxon>Hexacorallia</taxon>
        <taxon>Scleractinia</taxon>
        <taxon>Astrocoeniina</taxon>
        <taxon>Pocilloporidae</taxon>
        <taxon>Pocillopora</taxon>
    </lineage>
</organism>
<dbReference type="CDD" id="cd00116">
    <property type="entry name" value="LRR_RI"/>
    <property type="match status" value="1"/>
</dbReference>
<feature type="compositionally biased region" description="Acidic residues" evidence="4">
    <location>
        <begin position="364"/>
        <end position="399"/>
    </location>
</feature>
<evidence type="ECO:0000313" key="6">
    <source>
        <dbReference type="EMBL" id="RMX49767.1"/>
    </source>
</evidence>
<dbReference type="Gene3D" id="1.25.40.200">
    <property type="entry name" value="Ran-GTPase activating protein 1, C-terminal domain"/>
    <property type="match status" value="2"/>
</dbReference>
<evidence type="ECO:0000256" key="1">
    <source>
        <dbReference type="ARBA" id="ARBA00022468"/>
    </source>
</evidence>
<dbReference type="InterPro" id="IPR001611">
    <property type="entry name" value="Leu-rich_rpt"/>
</dbReference>
<dbReference type="InterPro" id="IPR009109">
    <property type="entry name" value="Ran_GTPase_activating_1_C"/>
</dbReference>
<dbReference type="AlphaFoldDB" id="A0A3M6U814"/>
<dbReference type="GO" id="GO:0005829">
    <property type="term" value="C:cytosol"/>
    <property type="evidence" value="ECO:0007669"/>
    <property type="project" value="TreeGrafter"/>
</dbReference>
<dbReference type="Pfam" id="PF07834">
    <property type="entry name" value="RanGAP1_C"/>
    <property type="match status" value="1"/>
</dbReference>
<feature type="region of interest" description="Disordered" evidence="4">
    <location>
        <begin position="557"/>
        <end position="585"/>
    </location>
</feature>
<dbReference type="OrthoDB" id="184583at2759"/>
<feature type="compositionally biased region" description="Basic and acidic residues" evidence="4">
    <location>
        <begin position="572"/>
        <end position="585"/>
    </location>
</feature>
<dbReference type="GO" id="GO:0006913">
    <property type="term" value="P:nucleocytoplasmic transport"/>
    <property type="evidence" value="ECO:0007669"/>
    <property type="project" value="TreeGrafter"/>
</dbReference>
<sequence>MGETTEKKDEIKDVADLLAKTKVEQVNVVSFKGKSFKLNTADDAAEVVNAIKASKDVQALCLEGNTIGVEAAEAIGGALAARPEFERALWSDIFTGRLRSEIPPALGHLSDGVIAANAKLVELDLSDNAFGPDGVKACVKLLTSHACYSLRILRLNNNGLGVGGGKILSEALINCHRTSSEAGTPLQLQVFISGRNRLENPGAKSLAAAFETIGTLEEIQMPQNGILHEGVAALAEALKSNPNLKILNLNDNTFTPKGAMAMAKVLPNLKNIEVINFGDCLVKTEGAKALAKSLQGAVNNLKDLNLSFDEINKEGALAIVEALVNKESLEKLELNGNSIGDEGLEEVKNWLNENGRLDILGSMSEDEGEGDDDDDDDDDNDDQEDELEGGDSEGDEGDVSNDLNLSVTGVSLKPQSPLLGDDEEVENELIKVVNMEGVQDFFNSPTLEKFKNIPSSQRKSLLTEYLKDDLYETSKVAKYFVSQDIYSIMAWFCTISVALKDDKDALMEWAGFKLHPVTAVAVCLSEIIAAKNSFEASPRVRGLQGGMAHIFSVNSHGTPQALPRSQGSTSPEQRDPGEEKMEYPKDISGPLKALDYTVKQPYFPRHLKSFFLAFVSKPNKLLESCSETQHQFLQTLYQI</sequence>
<dbReference type="Proteomes" id="UP000275408">
    <property type="component" value="Unassembled WGS sequence"/>
</dbReference>
<dbReference type="GO" id="GO:0005096">
    <property type="term" value="F:GTPase activator activity"/>
    <property type="evidence" value="ECO:0007669"/>
    <property type="project" value="UniProtKB-KW"/>
</dbReference>
<dbReference type="Gene3D" id="3.80.10.10">
    <property type="entry name" value="Ribonuclease Inhibitor"/>
    <property type="match status" value="1"/>
</dbReference>
<name>A0A3M6U814_POCDA</name>
<dbReference type="PANTHER" id="PTHR24113">
    <property type="entry name" value="RAN GTPASE-ACTIVATING PROTEIN 1"/>
    <property type="match status" value="1"/>
</dbReference>
<feature type="domain" description="Ran-GTPase activating protein 1 C-terminal" evidence="5">
    <location>
        <begin position="577"/>
        <end position="636"/>
    </location>
</feature>
<dbReference type="EMBL" id="RCHS01002058">
    <property type="protein sequence ID" value="RMX49767.1"/>
    <property type="molecule type" value="Genomic_DNA"/>
</dbReference>
<dbReference type="InterPro" id="IPR032675">
    <property type="entry name" value="LRR_dom_sf"/>
</dbReference>
<dbReference type="InterPro" id="IPR036720">
    <property type="entry name" value="RanGAP1_C_sf"/>
</dbReference>
<protein>
    <recommendedName>
        <fullName evidence="5">Ran-GTPase activating protein 1 C-terminal domain-containing protein</fullName>
    </recommendedName>
</protein>
<proteinExistence type="predicted"/>
<dbReference type="STRING" id="46731.A0A3M6U814"/>
<dbReference type="SMART" id="SM00368">
    <property type="entry name" value="LRR_RI"/>
    <property type="match status" value="7"/>
</dbReference>
<keyword evidence="2" id="KW-0433">Leucine-rich repeat</keyword>
<dbReference type="InterPro" id="IPR027038">
    <property type="entry name" value="RanGap"/>
</dbReference>
<reference evidence="6 7" key="1">
    <citation type="journal article" date="2018" name="Sci. Rep.">
        <title>Comparative analysis of the Pocillopora damicornis genome highlights role of immune system in coral evolution.</title>
        <authorList>
            <person name="Cunning R."/>
            <person name="Bay R.A."/>
            <person name="Gillette P."/>
            <person name="Baker A.C."/>
            <person name="Traylor-Knowles N."/>
        </authorList>
    </citation>
    <scope>NUCLEOTIDE SEQUENCE [LARGE SCALE GENOMIC DNA]</scope>
    <source>
        <strain evidence="6">RSMAS</strain>
        <tissue evidence="6">Whole animal</tissue>
    </source>
</reference>
<dbReference type="GO" id="GO:0007165">
    <property type="term" value="P:signal transduction"/>
    <property type="evidence" value="ECO:0007669"/>
    <property type="project" value="InterPro"/>
</dbReference>
<evidence type="ECO:0000256" key="4">
    <source>
        <dbReference type="SAM" id="MobiDB-lite"/>
    </source>
</evidence>
<evidence type="ECO:0000259" key="5">
    <source>
        <dbReference type="Pfam" id="PF07834"/>
    </source>
</evidence>
<feature type="compositionally biased region" description="Polar residues" evidence="4">
    <location>
        <begin position="557"/>
        <end position="571"/>
    </location>
</feature>
<dbReference type="GO" id="GO:0031267">
    <property type="term" value="F:small GTPase binding"/>
    <property type="evidence" value="ECO:0007669"/>
    <property type="project" value="TreeGrafter"/>
</dbReference>
<dbReference type="SUPFAM" id="SSF69099">
    <property type="entry name" value="Ran-GTPase activating protein 1 (RanGAP1), C-terminal domain"/>
    <property type="match status" value="1"/>
</dbReference>
<dbReference type="Pfam" id="PF13516">
    <property type="entry name" value="LRR_6"/>
    <property type="match status" value="3"/>
</dbReference>
<dbReference type="GO" id="GO:0048471">
    <property type="term" value="C:perinuclear region of cytoplasm"/>
    <property type="evidence" value="ECO:0007669"/>
    <property type="project" value="TreeGrafter"/>
</dbReference>
<dbReference type="SUPFAM" id="SSF52047">
    <property type="entry name" value="RNI-like"/>
    <property type="match status" value="1"/>
</dbReference>
<keyword evidence="3" id="KW-0677">Repeat</keyword>
<dbReference type="PANTHER" id="PTHR24113:SF12">
    <property type="entry name" value="RAN GTPASE-ACTIVATING PROTEIN 1"/>
    <property type="match status" value="1"/>
</dbReference>
<keyword evidence="1" id="KW-0343">GTPase activation</keyword>
<accession>A0A3M6U814</accession>
<dbReference type="GO" id="GO:0005634">
    <property type="term" value="C:nucleus"/>
    <property type="evidence" value="ECO:0007669"/>
    <property type="project" value="TreeGrafter"/>
</dbReference>
<evidence type="ECO:0000256" key="2">
    <source>
        <dbReference type="ARBA" id="ARBA00022614"/>
    </source>
</evidence>
<feature type="region of interest" description="Disordered" evidence="4">
    <location>
        <begin position="361"/>
        <end position="403"/>
    </location>
</feature>
<evidence type="ECO:0000313" key="7">
    <source>
        <dbReference type="Proteomes" id="UP000275408"/>
    </source>
</evidence>
<comment type="caution">
    <text evidence="6">The sequence shown here is derived from an EMBL/GenBank/DDBJ whole genome shotgun (WGS) entry which is preliminary data.</text>
</comment>
<evidence type="ECO:0000256" key="3">
    <source>
        <dbReference type="ARBA" id="ARBA00022737"/>
    </source>
</evidence>